<keyword evidence="4" id="KW-0804">Transcription</keyword>
<keyword evidence="2" id="KW-0805">Transcription regulation</keyword>
<accession>A0A3P3VPZ7</accession>
<dbReference type="GO" id="GO:0003700">
    <property type="term" value="F:DNA-binding transcription factor activity"/>
    <property type="evidence" value="ECO:0007669"/>
    <property type="project" value="InterPro"/>
</dbReference>
<dbReference type="SUPFAM" id="SSF53850">
    <property type="entry name" value="Periplasmic binding protein-like II"/>
    <property type="match status" value="1"/>
</dbReference>
<dbReference type="PANTHER" id="PTHR30126:SF5">
    <property type="entry name" value="HTH-TYPE TRANSCRIPTIONAL ACTIVATOR CMPR"/>
    <property type="match status" value="1"/>
</dbReference>
<dbReference type="InterPro" id="IPR036390">
    <property type="entry name" value="WH_DNA-bd_sf"/>
</dbReference>
<evidence type="ECO:0000259" key="5">
    <source>
        <dbReference type="PROSITE" id="PS50931"/>
    </source>
</evidence>
<protein>
    <submittedName>
        <fullName evidence="6">LysR family transcriptional regulator</fullName>
    </submittedName>
</protein>
<evidence type="ECO:0000313" key="7">
    <source>
        <dbReference type="Proteomes" id="UP000280792"/>
    </source>
</evidence>
<evidence type="ECO:0000256" key="2">
    <source>
        <dbReference type="ARBA" id="ARBA00023015"/>
    </source>
</evidence>
<dbReference type="Proteomes" id="UP000280792">
    <property type="component" value="Unassembled WGS sequence"/>
</dbReference>
<dbReference type="Gene3D" id="1.10.10.10">
    <property type="entry name" value="Winged helix-like DNA-binding domain superfamily/Winged helix DNA-binding domain"/>
    <property type="match status" value="1"/>
</dbReference>
<dbReference type="Gene3D" id="3.40.190.290">
    <property type="match status" value="1"/>
</dbReference>
<reference evidence="6 7" key="1">
    <citation type="submission" date="2018-08" db="EMBL/GenBank/DDBJ databases">
        <authorList>
            <person name="Khan S.A."/>
        </authorList>
    </citation>
    <scope>NUCLEOTIDE SEQUENCE [LARGE SCALE GENOMIC DNA]</scope>
    <source>
        <strain evidence="6 7">GTF-13</strain>
    </source>
</reference>
<dbReference type="CDD" id="cd08419">
    <property type="entry name" value="PBP2_CbbR_RubisCO_like"/>
    <property type="match status" value="1"/>
</dbReference>
<dbReference type="SUPFAM" id="SSF46785">
    <property type="entry name" value="Winged helix' DNA-binding domain"/>
    <property type="match status" value="1"/>
</dbReference>
<feature type="domain" description="HTH lysR-type" evidence="5">
    <location>
        <begin position="1"/>
        <end position="60"/>
    </location>
</feature>
<organism evidence="6 7">
    <name type="scientific">Aestuariirhabdus litorea</name>
    <dbReference type="NCBI Taxonomy" id="2528527"/>
    <lineage>
        <taxon>Bacteria</taxon>
        <taxon>Pseudomonadati</taxon>
        <taxon>Pseudomonadota</taxon>
        <taxon>Gammaproteobacteria</taxon>
        <taxon>Oceanospirillales</taxon>
        <taxon>Aestuariirhabdaceae</taxon>
        <taxon>Aestuariirhabdus</taxon>
    </lineage>
</organism>
<dbReference type="PRINTS" id="PR00039">
    <property type="entry name" value="HTHLYSR"/>
</dbReference>
<dbReference type="GO" id="GO:0000976">
    <property type="term" value="F:transcription cis-regulatory region binding"/>
    <property type="evidence" value="ECO:0007669"/>
    <property type="project" value="TreeGrafter"/>
</dbReference>
<keyword evidence="7" id="KW-1185">Reference proteome</keyword>
<dbReference type="InterPro" id="IPR005119">
    <property type="entry name" value="LysR_subst-bd"/>
</dbReference>
<reference evidence="6 7" key="2">
    <citation type="submission" date="2018-12" db="EMBL/GenBank/DDBJ databases">
        <title>Simiduia agarivorans gen. nov., sp. nov., a marine, agarolytic bacterium isolated from shallow coastal water from Keelung, Taiwan.</title>
        <authorList>
            <person name="Shieh W.Y."/>
        </authorList>
    </citation>
    <scope>NUCLEOTIDE SEQUENCE [LARGE SCALE GENOMIC DNA]</scope>
    <source>
        <strain evidence="6 7">GTF-13</strain>
    </source>
</reference>
<sequence length="320" mass="36025">MRATLHQLRVFHKVASLMSYTAAGNEMGMTQPAVSIQLKQLEDNIGLPLLDKVGKQVSLTSPGEELYRFCEDLFARFDNIDMTLSAMKGGLEGEFRLAAVTSAMYFTPHLLGAFHKLYPKVKLRLDVVNREQIIRRIKENRDDMVIMGLVPDMIPLNRYPFVDNPIVFIAHPDHPLAGQQAIPLKTLEEHDVIYREVGSGTRKAVEDFLAEKGVEVQPSMLLGSSETIKQAVMAELGISAVSRHSVTLELATACLVELDVADFPLYRSWHLVHHQNKQLTPIAQAFIDFVLSPTHDIEALCDRFLKTHYVERSRRVGQLP</sequence>
<dbReference type="PROSITE" id="PS50931">
    <property type="entry name" value="HTH_LYSR"/>
    <property type="match status" value="1"/>
</dbReference>
<proteinExistence type="inferred from homology"/>
<dbReference type="InterPro" id="IPR036388">
    <property type="entry name" value="WH-like_DNA-bd_sf"/>
</dbReference>
<dbReference type="InterPro" id="IPR000847">
    <property type="entry name" value="LysR_HTH_N"/>
</dbReference>
<dbReference type="PANTHER" id="PTHR30126">
    <property type="entry name" value="HTH-TYPE TRANSCRIPTIONAL REGULATOR"/>
    <property type="match status" value="1"/>
</dbReference>
<dbReference type="EMBL" id="QWEZ01000001">
    <property type="protein sequence ID" value="RRJ84805.1"/>
    <property type="molecule type" value="Genomic_DNA"/>
</dbReference>
<evidence type="ECO:0000256" key="1">
    <source>
        <dbReference type="ARBA" id="ARBA00009437"/>
    </source>
</evidence>
<keyword evidence="3" id="KW-0238">DNA-binding</keyword>
<dbReference type="Pfam" id="PF03466">
    <property type="entry name" value="LysR_substrate"/>
    <property type="match status" value="1"/>
</dbReference>
<gene>
    <name evidence="6" type="ORF">D0544_06815</name>
</gene>
<dbReference type="AlphaFoldDB" id="A0A3P3VPZ7"/>
<name>A0A3P3VPZ7_9GAMM</name>
<evidence type="ECO:0000256" key="4">
    <source>
        <dbReference type="ARBA" id="ARBA00023163"/>
    </source>
</evidence>
<dbReference type="Pfam" id="PF00126">
    <property type="entry name" value="HTH_1"/>
    <property type="match status" value="1"/>
</dbReference>
<comment type="similarity">
    <text evidence="1">Belongs to the LysR transcriptional regulatory family.</text>
</comment>
<evidence type="ECO:0000313" key="6">
    <source>
        <dbReference type="EMBL" id="RRJ84805.1"/>
    </source>
</evidence>
<comment type="caution">
    <text evidence="6">The sequence shown here is derived from an EMBL/GenBank/DDBJ whole genome shotgun (WGS) entry which is preliminary data.</text>
</comment>
<evidence type="ECO:0000256" key="3">
    <source>
        <dbReference type="ARBA" id="ARBA00023125"/>
    </source>
</evidence>
<dbReference type="RefSeq" id="WP_125015234.1">
    <property type="nucleotide sequence ID" value="NZ_QWEZ01000001.1"/>
</dbReference>